<feature type="compositionally biased region" description="Low complexity" evidence="1">
    <location>
        <begin position="204"/>
        <end position="214"/>
    </location>
</feature>
<proteinExistence type="predicted"/>
<gene>
    <name evidence="2" type="ORF">ITX44_39960</name>
</gene>
<evidence type="ECO:0000256" key="1">
    <source>
        <dbReference type="SAM" id="MobiDB-lite"/>
    </source>
</evidence>
<dbReference type="RefSeq" id="WP_205364964.1">
    <property type="nucleotide sequence ID" value="NZ_JADKYB010000044.1"/>
</dbReference>
<name>A0ABS2U4V7_9ACTN</name>
<feature type="compositionally biased region" description="Basic and acidic residues" evidence="1">
    <location>
        <begin position="248"/>
        <end position="260"/>
    </location>
</feature>
<evidence type="ECO:0000313" key="3">
    <source>
        <dbReference type="Proteomes" id="UP000749040"/>
    </source>
</evidence>
<dbReference type="EMBL" id="JADKYB010000044">
    <property type="protein sequence ID" value="MBM9510636.1"/>
    <property type="molecule type" value="Genomic_DNA"/>
</dbReference>
<comment type="caution">
    <text evidence="2">The sequence shown here is derived from an EMBL/GenBank/DDBJ whole genome shotgun (WGS) entry which is preliminary data.</text>
</comment>
<reference evidence="2 3" key="1">
    <citation type="submission" date="2021-01" db="EMBL/GenBank/DDBJ databases">
        <title>Streptomyces acididurans sp. nov., isolated from a peat swamp forest soil.</title>
        <authorList>
            <person name="Chantavorakit T."/>
            <person name="Duangmal K."/>
        </authorList>
    </citation>
    <scope>NUCLEOTIDE SEQUENCE [LARGE SCALE GENOMIC DNA]</scope>
    <source>
        <strain evidence="2 3">KK5PA1</strain>
    </source>
</reference>
<evidence type="ECO:0008006" key="4">
    <source>
        <dbReference type="Google" id="ProtNLM"/>
    </source>
</evidence>
<accession>A0ABS2U4V7</accession>
<sequence length="260" mass="27182">MSTGAVAAVVVVALVVVAIAAVVMLRGGAGAGGAVGLKRRFGPEYERTLARHDGDVKATRKELTERVRKFKGLDRPALSAQAQERYTESWAGVQSRFVDEPGPAVNEADRLLASLAAERGFPGADSSDHFDALSVHHPHAVQGYRHAHGLAERGPAGQHATEELRQALLGARELFDALVAEVRPAGDTAVPAPPAAPDREPASLEKSGASASASGEDEAEGAGEAVGSGSGRRGQLSQRFAALTGARRGHDDEEEHRQEV</sequence>
<organism evidence="2 3">
    <name type="scientific">Actinacidiphila acididurans</name>
    <dbReference type="NCBI Taxonomy" id="2784346"/>
    <lineage>
        <taxon>Bacteria</taxon>
        <taxon>Bacillati</taxon>
        <taxon>Actinomycetota</taxon>
        <taxon>Actinomycetes</taxon>
        <taxon>Kitasatosporales</taxon>
        <taxon>Streptomycetaceae</taxon>
        <taxon>Actinacidiphila</taxon>
    </lineage>
</organism>
<feature type="region of interest" description="Disordered" evidence="1">
    <location>
        <begin position="188"/>
        <end position="260"/>
    </location>
</feature>
<protein>
    <recommendedName>
        <fullName evidence="4">Secreted protein</fullName>
    </recommendedName>
</protein>
<dbReference type="Proteomes" id="UP000749040">
    <property type="component" value="Unassembled WGS sequence"/>
</dbReference>
<evidence type="ECO:0000313" key="2">
    <source>
        <dbReference type="EMBL" id="MBM9510636.1"/>
    </source>
</evidence>
<keyword evidence="3" id="KW-1185">Reference proteome</keyword>